<reference evidence="1 2" key="1">
    <citation type="journal article" date="2016" name="Environ. Microbiol.">
        <title>New Methyloceanibacter diversity from North Sea sediments includes methanotroph containing solely the soluble methane monooxygenase.</title>
        <authorList>
            <person name="Vekeman B."/>
            <person name="Kerckhof F.M."/>
            <person name="Cremers G."/>
            <person name="de Vos P."/>
            <person name="Vandamme P."/>
            <person name="Boon N."/>
            <person name="Op den Camp H.J."/>
            <person name="Heylen K."/>
        </authorList>
    </citation>
    <scope>NUCLEOTIDE SEQUENCE [LARGE SCALE GENOMIC DNA]</scope>
    <source>
        <strain evidence="1 2">R-67175</strain>
    </source>
</reference>
<keyword evidence="2" id="KW-1185">Reference proteome</keyword>
<sequence length="95" mass="10409">MWLIRRIAFAIAPFNEWEKSMLRNVFLAAAATVILAGATMTAPVAAQAGHADCHKMAKAKYPADRKARHAYKKACKAHYKGEKTGLLKGGLLKKN</sequence>
<gene>
    <name evidence="1" type="ORF">AUC69_06030</name>
</gene>
<organism evidence="1 2">
    <name type="scientific">Methyloceanibacter superfactus</name>
    <dbReference type="NCBI Taxonomy" id="1774969"/>
    <lineage>
        <taxon>Bacteria</taxon>
        <taxon>Pseudomonadati</taxon>
        <taxon>Pseudomonadota</taxon>
        <taxon>Alphaproteobacteria</taxon>
        <taxon>Hyphomicrobiales</taxon>
        <taxon>Hyphomicrobiaceae</taxon>
        <taxon>Methyloceanibacter</taxon>
    </lineage>
</organism>
<evidence type="ECO:0000313" key="1">
    <source>
        <dbReference type="EMBL" id="ODS01787.1"/>
    </source>
</evidence>
<evidence type="ECO:0000313" key="2">
    <source>
        <dbReference type="Proteomes" id="UP000094472"/>
    </source>
</evidence>
<dbReference type="EMBL" id="LPWF01000004">
    <property type="protein sequence ID" value="ODS01787.1"/>
    <property type="molecule type" value="Genomic_DNA"/>
</dbReference>
<comment type="caution">
    <text evidence="1">The sequence shown here is derived from an EMBL/GenBank/DDBJ whole genome shotgun (WGS) entry which is preliminary data.</text>
</comment>
<dbReference type="Proteomes" id="UP000094472">
    <property type="component" value="Unassembled WGS sequence"/>
</dbReference>
<accession>A0A1E3W9L8</accession>
<protein>
    <submittedName>
        <fullName evidence="1">Uncharacterized protein</fullName>
    </submittedName>
</protein>
<proteinExistence type="predicted"/>
<name>A0A1E3W9L8_9HYPH</name>
<dbReference type="AlphaFoldDB" id="A0A1E3W9L8"/>